<dbReference type="AlphaFoldDB" id="A0A0G2EBA3"/>
<dbReference type="InterPro" id="IPR012942">
    <property type="entry name" value="SRR1-like"/>
</dbReference>
<evidence type="ECO:0000313" key="3">
    <source>
        <dbReference type="EMBL" id="KKY19586.1"/>
    </source>
</evidence>
<evidence type="ECO:0000259" key="2">
    <source>
        <dbReference type="Pfam" id="PF07985"/>
    </source>
</evidence>
<sequence length="421" mass="45195">MATMPHKVDVASNDHTSSITNTTTTTTTHHTIADKTTNDSDNSTAPTKPKATTTPSTTTTTTPTTTQTHRPNTTTTNNNNNNNNTAPPKRTTIPLADGWTLVSTTKSQQHRLRKNNNKKNKKGSSMQTGGGGGGYSGLASPASLRAAHEPAGPAKLMPGASKEWLLERLGKFRERWGECACRRGIGEVLGRAGVAGAESESESDVDDDEGEDGGEGGAGGEEKKDNNKKNRVVIRNAVCVGLGSLSVDNVAAGVRSMWQLVCFLDMVGMLSGGGAGGPVKMYAEDPVFNALDVEVFEELGITVVHGLRSTDGSRQEGAAQFIEPDSFVFAPFMPSFIVLEDFLADRDPAIYVGNDVLATLELARSQVRYSGDVDERTRRCIRVADEFLAQGREVVTLPEFELHEHALAGQMIYWRKPAEES</sequence>
<evidence type="ECO:0000313" key="4">
    <source>
        <dbReference type="Proteomes" id="UP000034182"/>
    </source>
</evidence>
<dbReference type="PANTHER" id="PTHR42080">
    <property type="entry name" value="SRR1 DOMAIN-CONTAINING PROTEIN"/>
    <property type="match status" value="1"/>
</dbReference>
<feature type="region of interest" description="Disordered" evidence="1">
    <location>
        <begin position="1"/>
        <end position="137"/>
    </location>
</feature>
<reference evidence="3 4" key="1">
    <citation type="submission" date="2015-03" db="EMBL/GenBank/DDBJ databases">
        <authorList>
            <person name="Morales-Cruz A."/>
            <person name="Amrine K.C."/>
            <person name="Cantu D."/>
        </authorList>
    </citation>
    <scope>NUCLEOTIDE SEQUENCE [LARGE SCALE GENOMIC DNA]</scope>
    <source>
        <strain evidence="3">DS831</strain>
    </source>
</reference>
<feature type="domain" description="SRR1-like" evidence="2">
    <location>
        <begin position="228"/>
        <end position="362"/>
    </location>
</feature>
<proteinExistence type="predicted"/>
<dbReference type="EMBL" id="LAQI01000111">
    <property type="protein sequence ID" value="KKY19586.1"/>
    <property type="molecule type" value="Genomic_DNA"/>
</dbReference>
<feature type="compositionally biased region" description="Acidic residues" evidence="1">
    <location>
        <begin position="199"/>
        <end position="214"/>
    </location>
</feature>
<comment type="caution">
    <text evidence="3">The sequence shown here is derived from an EMBL/GenBank/DDBJ whole genome shotgun (WGS) entry which is preliminary data.</text>
</comment>
<feature type="compositionally biased region" description="Low complexity" evidence="1">
    <location>
        <begin position="13"/>
        <end position="30"/>
    </location>
</feature>
<dbReference type="Pfam" id="PF07985">
    <property type="entry name" value="SRR1"/>
    <property type="match status" value="1"/>
</dbReference>
<feature type="region of interest" description="Disordered" evidence="1">
    <location>
        <begin position="192"/>
        <end position="227"/>
    </location>
</feature>
<reference evidence="3 4" key="2">
    <citation type="submission" date="2015-05" db="EMBL/GenBank/DDBJ databases">
        <title>Distinctive expansion of gene families associated with plant cell wall degradation and secondary metabolism in the genomes of grapevine trunk pathogens.</title>
        <authorList>
            <person name="Lawrence D.P."/>
            <person name="Travadon R."/>
            <person name="Rolshausen P.E."/>
            <person name="Baumgartner K."/>
        </authorList>
    </citation>
    <scope>NUCLEOTIDE SEQUENCE [LARGE SCALE GENOMIC DNA]</scope>
    <source>
        <strain evidence="3">DS831</strain>
    </source>
</reference>
<feature type="compositionally biased region" description="Low complexity" evidence="1">
    <location>
        <begin position="42"/>
        <end position="92"/>
    </location>
</feature>
<organism evidence="3 4">
    <name type="scientific">Diplodia seriata</name>
    <dbReference type="NCBI Taxonomy" id="420778"/>
    <lineage>
        <taxon>Eukaryota</taxon>
        <taxon>Fungi</taxon>
        <taxon>Dikarya</taxon>
        <taxon>Ascomycota</taxon>
        <taxon>Pezizomycotina</taxon>
        <taxon>Dothideomycetes</taxon>
        <taxon>Dothideomycetes incertae sedis</taxon>
        <taxon>Botryosphaeriales</taxon>
        <taxon>Botryosphaeriaceae</taxon>
        <taxon>Diplodia</taxon>
    </lineage>
</organism>
<gene>
    <name evidence="3" type="ORF">UCDDS831_g05245</name>
</gene>
<feature type="compositionally biased region" description="Basic residues" evidence="1">
    <location>
        <begin position="108"/>
        <end position="122"/>
    </location>
</feature>
<protein>
    <recommendedName>
        <fullName evidence="2">SRR1-like domain-containing protein</fullName>
    </recommendedName>
</protein>
<accession>A0A0G2EBA3</accession>
<evidence type="ECO:0000256" key="1">
    <source>
        <dbReference type="SAM" id="MobiDB-lite"/>
    </source>
</evidence>
<dbReference type="PANTHER" id="PTHR42080:SF1">
    <property type="entry name" value="SRR1-LIKE DOMAIN-CONTAINING PROTEIN"/>
    <property type="match status" value="1"/>
</dbReference>
<name>A0A0G2EBA3_9PEZI</name>
<dbReference type="Proteomes" id="UP000034182">
    <property type="component" value="Unassembled WGS sequence"/>
</dbReference>